<accession>A8PPA6</accession>
<name>A8PPA6_9COXI</name>
<comment type="caution">
    <text evidence="1">The sequence shown here is derived from an EMBL/GenBank/DDBJ whole genome shotgun (WGS) entry which is preliminary data.</text>
</comment>
<keyword evidence="2" id="KW-1185">Reference proteome</keyword>
<dbReference type="Proteomes" id="UP000054075">
    <property type="component" value="Unassembled WGS sequence"/>
</dbReference>
<evidence type="ECO:0000313" key="1">
    <source>
        <dbReference type="EMBL" id="EDP46425.1"/>
    </source>
</evidence>
<protein>
    <submittedName>
        <fullName evidence="1">Uncharacterized protein</fullName>
    </submittedName>
</protein>
<dbReference type="AlphaFoldDB" id="A8PPA6"/>
<dbReference type="EMBL" id="AAQJ02000001">
    <property type="protein sequence ID" value="EDP46425.1"/>
    <property type="molecule type" value="Genomic_DNA"/>
</dbReference>
<organism evidence="1 2">
    <name type="scientific">Rickettsiella grylli</name>
    <dbReference type="NCBI Taxonomy" id="59196"/>
    <lineage>
        <taxon>Bacteria</taxon>
        <taxon>Pseudomonadati</taxon>
        <taxon>Pseudomonadota</taxon>
        <taxon>Gammaproteobacteria</taxon>
        <taxon>Legionellales</taxon>
        <taxon>Coxiellaceae</taxon>
        <taxon>Rickettsiella</taxon>
    </lineage>
</organism>
<gene>
    <name evidence="1" type="ORF">RICGR_1248</name>
</gene>
<reference evidence="1" key="1">
    <citation type="submission" date="2006-04" db="EMBL/GenBank/DDBJ databases">
        <authorList>
            <person name="Seshadri R."/>
            <person name="Federici B.A."/>
        </authorList>
    </citation>
    <scope>NUCLEOTIDE SEQUENCE [LARGE SCALE GENOMIC DNA]</scope>
</reference>
<evidence type="ECO:0000313" key="2">
    <source>
        <dbReference type="Proteomes" id="UP000054075"/>
    </source>
</evidence>
<reference evidence="1" key="2">
    <citation type="submission" date="2007-10" db="EMBL/GenBank/DDBJ databases">
        <authorList>
            <person name="Myers G.S."/>
        </authorList>
    </citation>
    <scope>NUCLEOTIDE SEQUENCE [LARGE SCALE GENOMIC DNA]</scope>
</reference>
<dbReference type="RefSeq" id="WP_006035403.1">
    <property type="nucleotide sequence ID" value="NZ_AAQJ02000001.1"/>
</dbReference>
<proteinExistence type="predicted"/>
<sequence>MHNKSKDDHYELIYKNKLLTIKEVPFYPGNLSVIFYTQDDKVIQPFLFYIINHLKKIVSFEEIYLLVSKCANKADVCLWPWTQDLVNRFKQPSRYDYPCKTRSFTKRLQEIFRGSFKDNNCEKFVDTTQSNGFETPFENILPPIESTYYFFSNKRKKTNEEIWNDIMEIFSLYCDIKGKKRKKNRNLSIVK</sequence>